<dbReference type="OrthoDB" id="411524at2759"/>
<evidence type="ECO:0000313" key="1">
    <source>
        <dbReference type="EMBL" id="CAD7648235.1"/>
    </source>
</evidence>
<gene>
    <name evidence="1" type="ORF">OSB1V03_LOCUS21837</name>
</gene>
<feature type="non-terminal residue" evidence="1">
    <location>
        <position position="1"/>
    </location>
</feature>
<dbReference type="EMBL" id="OC897264">
    <property type="protein sequence ID" value="CAD7648235.1"/>
    <property type="molecule type" value="Genomic_DNA"/>
</dbReference>
<organism evidence="1">
    <name type="scientific">Medioppia subpectinata</name>
    <dbReference type="NCBI Taxonomy" id="1979941"/>
    <lineage>
        <taxon>Eukaryota</taxon>
        <taxon>Metazoa</taxon>
        <taxon>Ecdysozoa</taxon>
        <taxon>Arthropoda</taxon>
        <taxon>Chelicerata</taxon>
        <taxon>Arachnida</taxon>
        <taxon>Acari</taxon>
        <taxon>Acariformes</taxon>
        <taxon>Sarcoptiformes</taxon>
        <taxon>Oribatida</taxon>
        <taxon>Brachypylina</taxon>
        <taxon>Oppioidea</taxon>
        <taxon>Oppiidae</taxon>
        <taxon>Medioppia</taxon>
    </lineage>
</organism>
<sequence>KHHSEHNHSNIGQIVYINSDEEFGLNLIHNDMIKSNNISDKGWFSDHSKWIVSVNCFNNQWSLCSQILSTQCKADRSRAMYQFIPIRHDIDLYDINVSLRATADQLVEQSNQAFYGMLVYVKFDDNSHEII</sequence>
<dbReference type="EMBL" id="CAJPIZ010042689">
    <property type="protein sequence ID" value="CAG2121891.1"/>
    <property type="molecule type" value="Genomic_DNA"/>
</dbReference>
<evidence type="ECO:0000313" key="2">
    <source>
        <dbReference type="Proteomes" id="UP000759131"/>
    </source>
</evidence>
<dbReference type="AlphaFoldDB" id="A0A7R9LX16"/>
<reference evidence="1" key="1">
    <citation type="submission" date="2020-11" db="EMBL/GenBank/DDBJ databases">
        <authorList>
            <person name="Tran Van P."/>
        </authorList>
    </citation>
    <scope>NUCLEOTIDE SEQUENCE</scope>
</reference>
<name>A0A7R9LX16_9ACAR</name>
<feature type="non-terminal residue" evidence="1">
    <location>
        <position position="131"/>
    </location>
</feature>
<protein>
    <submittedName>
        <fullName evidence="1">Uncharacterized protein</fullName>
    </submittedName>
</protein>
<accession>A0A7R9LX16</accession>
<keyword evidence="2" id="KW-1185">Reference proteome</keyword>
<dbReference type="Proteomes" id="UP000759131">
    <property type="component" value="Unassembled WGS sequence"/>
</dbReference>
<proteinExistence type="predicted"/>